<protein>
    <recommendedName>
        <fullName evidence="4">Secreted protein</fullName>
    </recommendedName>
</protein>
<proteinExistence type="predicted"/>
<reference evidence="2 3" key="1">
    <citation type="submission" date="2019-06" db="EMBL/GenBank/DDBJ databases">
        <title>Lysobacter alkalisoli sp. nov. isolated from saline-alkali soil.</title>
        <authorList>
            <person name="Sun J.-Q."/>
            <person name="Xu L."/>
        </authorList>
    </citation>
    <scope>NUCLEOTIDE SEQUENCE [LARGE SCALE GENOMIC DNA]</scope>
    <source>
        <strain evidence="2 3">SJ-36</strain>
    </source>
</reference>
<evidence type="ECO:0000256" key="1">
    <source>
        <dbReference type="SAM" id="SignalP"/>
    </source>
</evidence>
<keyword evidence="3" id="KW-1185">Reference proteome</keyword>
<evidence type="ECO:0000313" key="3">
    <source>
        <dbReference type="Proteomes" id="UP000317199"/>
    </source>
</evidence>
<sequence>MLPKPRLLLPLAIVAALALAPAAFAQQSAPPIEQEMSAGEFRAAGLDKLSPEELANLNRWLDRKVETVAAEVTAQVTEQVTEQAREEGRKEVVEKNRGFLTFGSNEPITGVMAGSFRGFGKGRVYTLDNGQVWEQVDDVTLAGVRNPNPNVTIRPSLVGNVWYMSIEGYNKRAKVRRVK</sequence>
<dbReference type="RefSeq" id="WP_141624152.1">
    <property type="nucleotide sequence ID" value="NZ_CP041242.1"/>
</dbReference>
<dbReference type="OrthoDB" id="5966441at2"/>
<dbReference type="AlphaFoldDB" id="A0A514BTW8"/>
<evidence type="ECO:0000313" key="2">
    <source>
        <dbReference type="EMBL" id="QDH70820.1"/>
    </source>
</evidence>
<organism evidence="2 3">
    <name type="scientific">Marilutibacter alkalisoli</name>
    <dbReference type="NCBI Taxonomy" id="2591633"/>
    <lineage>
        <taxon>Bacteria</taxon>
        <taxon>Pseudomonadati</taxon>
        <taxon>Pseudomonadota</taxon>
        <taxon>Gammaproteobacteria</taxon>
        <taxon>Lysobacterales</taxon>
        <taxon>Lysobacteraceae</taxon>
        <taxon>Marilutibacter</taxon>
    </lineage>
</organism>
<keyword evidence="1" id="KW-0732">Signal</keyword>
<dbReference type="KEGG" id="lyj:FKV23_12565"/>
<name>A0A514BTW8_9GAMM</name>
<evidence type="ECO:0008006" key="4">
    <source>
        <dbReference type="Google" id="ProtNLM"/>
    </source>
</evidence>
<dbReference type="EMBL" id="CP041242">
    <property type="protein sequence ID" value="QDH70820.1"/>
    <property type="molecule type" value="Genomic_DNA"/>
</dbReference>
<gene>
    <name evidence="2" type="ORF">FKV23_12565</name>
</gene>
<feature type="signal peptide" evidence="1">
    <location>
        <begin position="1"/>
        <end position="25"/>
    </location>
</feature>
<dbReference type="Proteomes" id="UP000317199">
    <property type="component" value="Chromosome"/>
</dbReference>
<feature type="chain" id="PRO_5022154481" description="Secreted protein" evidence="1">
    <location>
        <begin position="26"/>
        <end position="179"/>
    </location>
</feature>
<accession>A0A514BTW8</accession>